<name>A0A8H5M641_9AGAR</name>
<evidence type="ECO:0000313" key="3">
    <source>
        <dbReference type="Proteomes" id="UP000565441"/>
    </source>
</evidence>
<protein>
    <submittedName>
        <fullName evidence="2">Uncharacterized protein</fullName>
    </submittedName>
</protein>
<feature type="compositionally biased region" description="Polar residues" evidence="1">
    <location>
        <begin position="698"/>
        <end position="734"/>
    </location>
</feature>
<dbReference type="OrthoDB" id="2450055at2759"/>
<dbReference type="Proteomes" id="UP000565441">
    <property type="component" value="Unassembled WGS sequence"/>
</dbReference>
<feature type="compositionally biased region" description="Basic and acidic residues" evidence="1">
    <location>
        <begin position="266"/>
        <end position="276"/>
    </location>
</feature>
<sequence>MASKTAALPLTERADIHKSCKALETLLNVLNDYCEAAGATVILQKKLAKALRDTAGMKATGEIAANAMNASATLFDVSSDIGSKFAKIADKEYDAISAEVKKWFKKLAKEERTHDERMANANARIKQAGQVYEKKSKKNPRDATEEHARYINLITALGPEISQEKYNHALSVAQRHASTTYSAAACLSRVADAEWLRTCEGVRRFSPTIGQLGEWRALCEGGWSGSIPQDLPDLNESQQPQPDREVFHEKRPEEEDLQAPTTLRNVEARDSREWTEQARAPPGYSSGAEAETPREPPITRHSPTSTRTNPHSSSNSTQRTASNAPSAYEPPRPFVDKNNSDSVRSLSVFPLPPTHFPIPPPRQQQPSQSQSSQSSSYANLTRLTESPLPASVEDGDDQPAAAMSSPQNVSSSTTPPSPEQRFQEKHNILEASNMSSPVNVMEESKIRQPMPIRSHTSLPSVASYGRDAETSIPAELISEPTKPDFIDTDREFGVNVGYVSKSRTAEAMKPSIVERIDTGGSSGSIVAAMRNRYSNTSGTTSPSPKDVPRLPLSVNDLASRYQPMEGPSSPRLRTPSLSARQLPVPPINTDSQARHNVPARNAHAVPSSPSSPRQDDAVHRRQQQLNDLAQMELKEKERQLLERERDIEKRARELERDRARLHDVHEGDEHGNVSELPRDSTTPQPYSQIRPRERKTSFRNQRPQSQLDIANNPASASTQSLVRPHSQYSYSTSHLVPPSPSSNNLTQPSRSQNGEQSQSSSFHSQYSHSPSSSHQSPQSAHAPYCGCVTCSAAKYRAPQTAPAPSDLRPPAEPISLRPPEKSKPGWIRRLSMPVGGAFGLDSKKGTGNFAGVGSGQGRSGIFSMDGKKNASNTALRMQEDGRRSYEASGISNRSMTNLGAGRR</sequence>
<feature type="compositionally biased region" description="Low complexity" evidence="1">
    <location>
        <begin position="364"/>
        <end position="376"/>
    </location>
</feature>
<organism evidence="2 3">
    <name type="scientific">Tricholomella constricta</name>
    <dbReference type="NCBI Taxonomy" id="117010"/>
    <lineage>
        <taxon>Eukaryota</taxon>
        <taxon>Fungi</taxon>
        <taxon>Dikarya</taxon>
        <taxon>Basidiomycota</taxon>
        <taxon>Agaricomycotina</taxon>
        <taxon>Agaricomycetes</taxon>
        <taxon>Agaricomycetidae</taxon>
        <taxon>Agaricales</taxon>
        <taxon>Tricholomatineae</taxon>
        <taxon>Lyophyllaceae</taxon>
        <taxon>Tricholomella</taxon>
    </lineage>
</organism>
<feature type="compositionally biased region" description="Pro residues" evidence="1">
    <location>
        <begin position="350"/>
        <end position="363"/>
    </location>
</feature>
<feature type="compositionally biased region" description="Low complexity" evidence="1">
    <location>
        <begin position="567"/>
        <end position="578"/>
    </location>
</feature>
<evidence type="ECO:0000256" key="1">
    <source>
        <dbReference type="SAM" id="MobiDB-lite"/>
    </source>
</evidence>
<feature type="compositionally biased region" description="Polar residues" evidence="1">
    <location>
        <begin position="301"/>
        <end position="325"/>
    </location>
</feature>
<feature type="region of interest" description="Disordered" evidence="1">
    <location>
        <begin position="560"/>
        <end position="781"/>
    </location>
</feature>
<feature type="region of interest" description="Disordered" evidence="1">
    <location>
        <begin position="799"/>
        <end position="825"/>
    </location>
</feature>
<feature type="region of interest" description="Disordered" evidence="1">
    <location>
        <begin position="852"/>
        <end position="871"/>
    </location>
</feature>
<feature type="compositionally biased region" description="Polar residues" evidence="1">
    <location>
        <begin position="404"/>
        <end position="414"/>
    </location>
</feature>
<feature type="region of interest" description="Disordered" evidence="1">
    <location>
        <begin position="226"/>
        <end position="459"/>
    </location>
</feature>
<proteinExistence type="predicted"/>
<dbReference type="AlphaFoldDB" id="A0A8H5M641"/>
<reference evidence="2 3" key="1">
    <citation type="journal article" date="2020" name="ISME J.">
        <title>Uncovering the hidden diversity of litter-decomposition mechanisms in mushroom-forming fungi.</title>
        <authorList>
            <person name="Floudas D."/>
            <person name="Bentzer J."/>
            <person name="Ahren D."/>
            <person name="Johansson T."/>
            <person name="Persson P."/>
            <person name="Tunlid A."/>
        </authorList>
    </citation>
    <scope>NUCLEOTIDE SEQUENCE [LARGE SCALE GENOMIC DNA]</scope>
    <source>
        <strain evidence="2 3">CBS 661.87</strain>
    </source>
</reference>
<gene>
    <name evidence="2" type="ORF">D9615_004375</name>
</gene>
<feature type="compositionally biased region" description="Basic and acidic residues" evidence="1">
    <location>
        <begin position="242"/>
        <end position="253"/>
    </location>
</feature>
<accession>A0A8H5M641</accession>
<feature type="compositionally biased region" description="Polar residues" evidence="1">
    <location>
        <begin position="741"/>
        <end position="755"/>
    </location>
</feature>
<feature type="compositionally biased region" description="Low complexity" evidence="1">
    <location>
        <begin position="756"/>
        <end position="779"/>
    </location>
</feature>
<comment type="caution">
    <text evidence="2">The sequence shown here is derived from an EMBL/GenBank/DDBJ whole genome shotgun (WGS) entry which is preliminary data.</text>
</comment>
<evidence type="ECO:0000313" key="2">
    <source>
        <dbReference type="EMBL" id="KAF5382074.1"/>
    </source>
</evidence>
<feature type="compositionally biased region" description="Basic and acidic residues" evidence="1">
    <location>
        <begin position="632"/>
        <end position="678"/>
    </location>
</feature>
<dbReference type="EMBL" id="JAACJP010000009">
    <property type="protein sequence ID" value="KAF5382074.1"/>
    <property type="molecule type" value="Genomic_DNA"/>
</dbReference>
<keyword evidence="3" id="KW-1185">Reference proteome</keyword>
<feature type="region of interest" description="Disordered" evidence="1">
    <location>
        <begin position="876"/>
        <end position="903"/>
    </location>
</feature>